<evidence type="ECO:0000313" key="2">
    <source>
        <dbReference type="Proteomes" id="UP000199477"/>
    </source>
</evidence>
<proteinExistence type="predicted"/>
<gene>
    <name evidence="1" type="ORF">SAMN02799615_03741</name>
</gene>
<evidence type="ECO:0000313" key="1">
    <source>
        <dbReference type="EMBL" id="SFF47670.1"/>
    </source>
</evidence>
<sequence length="334" mass="37968">MAGMSTKAGKQMTYLWIPGTGPDAQALRRLQEHARKPARPMGEAWFMAEHRRFFTELLTDDASRWERELIETALMTLTSGPGCFGLRREWSDWLHYLTPRLLGRIDGPQWKNIYESLISAFMARYPDERSEYPYDRFLEDTLATLGRMPMAPSNWNDGGLVMDGLIPAVEEMTYGLALFCGGTFSAALFLHLKYLDEGLLPDWLASVLAIEDAVWRVKMVLWVAKSRELLLQSGQQPGVLEMEPSYGSGWDGCWGLMGSNPSPEVDPSQIAIPFLSDARRQCFQSVLRRHLTRASLERLGAEVAEAEEAQPRLYGIRVQFDQAVREIVLDYQLR</sequence>
<accession>A0A1I2J0Y5</accession>
<name>A0A1I2J0Y5_9GAMM</name>
<dbReference type="Proteomes" id="UP000199477">
    <property type="component" value="Unassembled WGS sequence"/>
</dbReference>
<dbReference type="STRING" id="500610.SAMN02799615_03741"/>
<protein>
    <submittedName>
        <fullName evidence="1">Uncharacterized protein</fullName>
    </submittedName>
</protein>
<dbReference type="EMBL" id="FONH01000020">
    <property type="protein sequence ID" value="SFF47670.1"/>
    <property type="molecule type" value="Genomic_DNA"/>
</dbReference>
<organism evidence="1 2">
    <name type="scientific">Dyella marensis</name>
    <dbReference type="NCBI Taxonomy" id="500610"/>
    <lineage>
        <taxon>Bacteria</taxon>
        <taxon>Pseudomonadati</taxon>
        <taxon>Pseudomonadota</taxon>
        <taxon>Gammaproteobacteria</taxon>
        <taxon>Lysobacterales</taxon>
        <taxon>Rhodanobacteraceae</taxon>
        <taxon>Dyella</taxon>
    </lineage>
</organism>
<keyword evidence="2" id="KW-1185">Reference proteome</keyword>
<dbReference type="AlphaFoldDB" id="A0A1I2J0Y5"/>
<reference evidence="2" key="1">
    <citation type="submission" date="2016-10" db="EMBL/GenBank/DDBJ databases">
        <authorList>
            <person name="Varghese N."/>
            <person name="Submissions S."/>
        </authorList>
    </citation>
    <scope>NUCLEOTIDE SEQUENCE [LARGE SCALE GENOMIC DNA]</scope>
    <source>
        <strain evidence="2">UNC178MFTsu3.1</strain>
    </source>
</reference>